<accession>A0A6J5L959</accession>
<feature type="coiled-coil region" evidence="1">
    <location>
        <begin position="34"/>
        <end position="68"/>
    </location>
</feature>
<keyword evidence="1" id="KW-0175">Coiled coil</keyword>
<name>A0A6J5L959_9CAUD</name>
<evidence type="ECO:0000256" key="1">
    <source>
        <dbReference type="SAM" id="Coils"/>
    </source>
</evidence>
<sequence>MTEQVQPIVNIKFTPAGAELVIGALRKLPHEQVHELVEQVFAQYKQEIARLQADAEAAQRQLEAEVSDVQPKAE</sequence>
<proteinExistence type="predicted"/>
<reference evidence="2" key="1">
    <citation type="submission" date="2020-04" db="EMBL/GenBank/DDBJ databases">
        <authorList>
            <person name="Chiriac C."/>
            <person name="Salcher M."/>
            <person name="Ghai R."/>
            <person name="Kavagutti S V."/>
        </authorList>
    </citation>
    <scope>NUCLEOTIDE SEQUENCE</scope>
</reference>
<protein>
    <submittedName>
        <fullName evidence="2">Uncharacterized protein</fullName>
    </submittedName>
</protein>
<organism evidence="2">
    <name type="scientific">uncultured Caudovirales phage</name>
    <dbReference type="NCBI Taxonomy" id="2100421"/>
    <lineage>
        <taxon>Viruses</taxon>
        <taxon>Duplodnaviria</taxon>
        <taxon>Heunggongvirae</taxon>
        <taxon>Uroviricota</taxon>
        <taxon>Caudoviricetes</taxon>
        <taxon>Peduoviridae</taxon>
        <taxon>Maltschvirus</taxon>
        <taxon>Maltschvirus maltsch</taxon>
    </lineage>
</organism>
<evidence type="ECO:0000313" key="2">
    <source>
        <dbReference type="EMBL" id="CAB4131041.1"/>
    </source>
</evidence>
<dbReference type="EMBL" id="LR796244">
    <property type="protein sequence ID" value="CAB4131041.1"/>
    <property type="molecule type" value="Genomic_DNA"/>
</dbReference>
<gene>
    <name evidence="2" type="ORF">UFOVP123_54</name>
</gene>